<reference evidence="2" key="1">
    <citation type="submission" date="2016-10" db="EMBL/GenBank/DDBJ databases">
        <authorList>
            <person name="Varghese N."/>
            <person name="Submissions S."/>
        </authorList>
    </citation>
    <scope>NUCLEOTIDE SEQUENCE [LARGE SCALE GENOMIC DNA]</scope>
    <source>
        <strain evidence="2">BL47</strain>
    </source>
</reference>
<evidence type="ECO:0000313" key="1">
    <source>
        <dbReference type="EMBL" id="SDO48478.1"/>
    </source>
</evidence>
<evidence type="ECO:0000313" key="2">
    <source>
        <dbReference type="Proteomes" id="UP000198704"/>
    </source>
</evidence>
<protein>
    <submittedName>
        <fullName evidence="1">PilZ domain-containing protein</fullName>
    </submittedName>
</protein>
<dbReference type="Proteomes" id="UP000198704">
    <property type="component" value="Unassembled WGS sequence"/>
</dbReference>
<dbReference type="EMBL" id="FNHS01000024">
    <property type="protein sequence ID" value="SDO48478.1"/>
    <property type="molecule type" value="Genomic_DNA"/>
</dbReference>
<dbReference type="AlphaFoldDB" id="A0A1H0JXG1"/>
<sequence length="99" mass="11081">MFERRSSPRTLLNETGSISVDEHRSVPCVVYDRSMGGVRITLPEAEIVPDRFVLSLKASNEILICRAVWRKLEEIGASTETTELPRPAQSGLRRVQTVA</sequence>
<accession>A0A1H0JXG1</accession>
<dbReference type="SUPFAM" id="SSF141371">
    <property type="entry name" value="PilZ domain-like"/>
    <property type="match status" value="1"/>
</dbReference>
<dbReference type="STRING" id="582672.SAMN05216360_12412"/>
<proteinExistence type="predicted"/>
<name>A0A1H0JXG1_9HYPH</name>
<organism evidence="1 2">
    <name type="scientific">Methylobacterium phyllostachyos</name>
    <dbReference type="NCBI Taxonomy" id="582672"/>
    <lineage>
        <taxon>Bacteria</taxon>
        <taxon>Pseudomonadati</taxon>
        <taxon>Pseudomonadota</taxon>
        <taxon>Alphaproteobacteria</taxon>
        <taxon>Hyphomicrobiales</taxon>
        <taxon>Methylobacteriaceae</taxon>
        <taxon>Methylobacterium</taxon>
    </lineage>
</organism>
<dbReference type="OrthoDB" id="8448675at2"/>
<gene>
    <name evidence="1" type="ORF">SAMN05216360_12412</name>
</gene>
<keyword evidence="2" id="KW-1185">Reference proteome</keyword>